<dbReference type="AlphaFoldDB" id="A0AA85AGY3"/>
<reference evidence="3" key="1">
    <citation type="submission" date="2023-11" db="UniProtKB">
        <authorList>
            <consortium name="WormBaseParasite"/>
        </authorList>
    </citation>
    <scope>IDENTIFICATION</scope>
</reference>
<name>A0AA85AGY3_9TREM</name>
<dbReference type="Proteomes" id="UP000050790">
    <property type="component" value="Unassembled WGS sequence"/>
</dbReference>
<feature type="chain" id="PRO_5041650579" evidence="1">
    <location>
        <begin position="24"/>
        <end position="220"/>
    </location>
</feature>
<evidence type="ECO:0000313" key="3">
    <source>
        <dbReference type="WBParaSite" id="SMRG1_84560.1"/>
    </source>
</evidence>
<dbReference type="WBParaSite" id="SMRG1_84560.1">
    <property type="protein sequence ID" value="SMRG1_84560.1"/>
    <property type="gene ID" value="SMRG1_84560"/>
</dbReference>
<organism evidence="2 3">
    <name type="scientific">Schistosoma margrebowiei</name>
    <dbReference type="NCBI Taxonomy" id="48269"/>
    <lineage>
        <taxon>Eukaryota</taxon>
        <taxon>Metazoa</taxon>
        <taxon>Spiralia</taxon>
        <taxon>Lophotrochozoa</taxon>
        <taxon>Platyhelminthes</taxon>
        <taxon>Trematoda</taxon>
        <taxon>Digenea</taxon>
        <taxon>Strigeidida</taxon>
        <taxon>Schistosomatoidea</taxon>
        <taxon>Schistosomatidae</taxon>
        <taxon>Schistosoma</taxon>
    </lineage>
</organism>
<accession>A0AA85AGY3</accession>
<evidence type="ECO:0000256" key="1">
    <source>
        <dbReference type="SAM" id="SignalP"/>
    </source>
</evidence>
<keyword evidence="1" id="KW-0732">Signal</keyword>
<sequence>MNANLLYLLLAILVTASITDIHAYRKGHFDRRKFNRTNVVFTSIITTKLAIQNNVKCVLFQRLVSDEIHNKISVCNNFESQLHLHCNHLHNPLSVIDLAVDESDTNAEIDEFHNNDPRDTMDIYSEYDIEQLCSLTKSLGQYYAGNCMRNSSQSFDNHPNEDEVIENLVNEDDVNSAFGQMSFDNHPDENENIENHDNVPGDTVDISSDALANSITSFDQ</sequence>
<evidence type="ECO:0000313" key="2">
    <source>
        <dbReference type="Proteomes" id="UP000050790"/>
    </source>
</evidence>
<protein>
    <submittedName>
        <fullName evidence="3">Uncharacterized protein</fullName>
    </submittedName>
</protein>
<proteinExistence type="predicted"/>
<feature type="signal peptide" evidence="1">
    <location>
        <begin position="1"/>
        <end position="23"/>
    </location>
</feature>